<organism evidence="3 4">
    <name type="scientific">Ceratopteris richardii</name>
    <name type="common">Triangle waterfern</name>
    <dbReference type="NCBI Taxonomy" id="49495"/>
    <lineage>
        <taxon>Eukaryota</taxon>
        <taxon>Viridiplantae</taxon>
        <taxon>Streptophyta</taxon>
        <taxon>Embryophyta</taxon>
        <taxon>Tracheophyta</taxon>
        <taxon>Polypodiopsida</taxon>
        <taxon>Polypodiidae</taxon>
        <taxon>Polypodiales</taxon>
        <taxon>Pteridineae</taxon>
        <taxon>Pteridaceae</taxon>
        <taxon>Parkerioideae</taxon>
        <taxon>Ceratopteris</taxon>
    </lineage>
</organism>
<keyword evidence="2" id="KW-0812">Transmembrane</keyword>
<accession>A0A8T2QYG2</accession>
<gene>
    <name evidence="3" type="ORF">KP509_31G061700</name>
</gene>
<evidence type="ECO:0000256" key="1">
    <source>
        <dbReference type="SAM" id="MobiDB-lite"/>
    </source>
</evidence>
<protein>
    <submittedName>
        <fullName evidence="3">Uncharacterized protein</fullName>
    </submittedName>
</protein>
<sequence>MPEERYKGMGRCTIKNVSICISLLILTVLLVTILQQRRKFKALYGLEISDSTRPMQDKRDLGRVSSGTTKVVLKNRRSLREKMFLPGPPSGQIIWRAEAPSPSAAAANLIDQTEDAAKSDQRTFRFDGSITFEENEEQPRDEEYAYHIDYSPPRFHSPTHN</sequence>
<reference evidence="3" key="1">
    <citation type="submission" date="2021-08" db="EMBL/GenBank/DDBJ databases">
        <title>WGS assembly of Ceratopteris richardii.</title>
        <authorList>
            <person name="Marchant D.B."/>
            <person name="Chen G."/>
            <person name="Jenkins J."/>
            <person name="Shu S."/>
            <person name="Leebens-Mack J."/>
            <person name="Grimwood J."/>
            <person name="Schmutz J."/>
            <person name="Soltis P."/>
            <person name="Soltis D."/>
            <person name="Chen Z.-H."/>
        </authorList>
    </citation>
    <scope>NUCLEOTIDE SEQUENCE</scope>
    <source>
        <strain evidence="3">Whitten #5841</strain>
        <tissue evidence="3">Leaf</tissue>
    </source>
</reference>
<comment type="caution">
    <text evidence="3">The sequence shown here is derived from an EMBL/GenBank/DDBJ whole genome shotgun (WGS) entry which is preliminary data.</text>
</comment>
<evidence type="ECO:0000313" key="3">
    <source>
        <dbReference type="EMBL" id="KAH7289172.1"/>
    </source>
</evidence>
<evidence type="ECO:0000256" key="2">
    <source>
        <dbReference type="SAM" id="Phobius"/>
    </source>
</evidence>
<keyword evidence="4" id="KW-1185">Reference proteome</keyword>
<feature type="region of interest" description="Disordered" evidence="1">
    <location>
        <begin position="131"/>
        <end position="161"/>
    </location>
</feature>
<dbReference type="AlphaFoldDB" id="A0A8T2QYG2"/>
<evidence type="ECO:0000313" key="4">
    <source>
        <dbReference type="Proteomes" id="UP000825935"/>
    </source>
</evidence>
<name>A0A8T2QYG2_CERRI</name>
<dbReference type="Proteomes" id="UP000825935">
    <property type="component" value="Chromosome 31"/>
</dbReference>
<proteinExistence type="predicted"/>
<dbReference type="EMBL" id="CM035436">
    <property type="protein sequence ID" value="KAH7289172.1"/>
    <property type="molecule type" value="Genomic_DNA"/>
</dbReference>
<keyword evidence="2" id="KW-1133">Transmembrane helix</keyword>
<feature type="transmembrane region" description="Helical" evidence="2">
    <location>
        <begin position="16"/>
        <end position="34"/>
    </location>
</feature>
<keyword evidence="2" id="KW-0472">Membrane</keyword>
<feature type="compositionally biased region" description="Basic and acidic residues" evidence="1">
    <location>
        <begin position="137"/>
        <end position="146"/>
    </location>
</feature>